<dbReference type="PANTHER" id="PTHR34109:SF1">
    <property type="entry name" value="VOC DOMAIN-CONTAINING PROTEIN"/>
    <property type="match status" value="1"/>
</dbReference>
<dbReference type="OMA" id="ILMPPTD"/>
<dbReference type="Proteomes" id="UP000196342">
    <property type="component" value="Unassembled WGS sequence"/>
</dbReference>
<evidence type="ECO:0000259" key="1">
    <source>
        <dbReference type="PROSITE" id="PS51819"/>
    </source>
</evidence>
<sequence length="138" mass="15417">MSETRALPGVYPCLCYDNAVAAMEWLERAFGFKRRFAVIEDGRVHHSELSLGNTVIMVSSPKPEQQWVSARGLPGLAQALCVHVPDPAAHYERAKAQGANIVQPLAREDYGASGYLARDPEGQQWYFSDYLPGEYWES</sequence>
<dbReference type="EMBL" id="NHOO01000004">
    <property type="protein sequence ID" value="OVE49331.1"/>
    <property type="molecule type" value="Genomic_DNA"/>
</dbReference>
<reference evidence="3 5" key="2">
    <citation type="submission" date="2018-06" db="EMBL/GenBank/DDBJ databases">
        <authorList>
            <consortium name="Pathogen Informatics"/>
            <person name="Doyle S."/>
        </authorList>
    </citation>
    <scope>NUCLEOTIDE SEQUENCE [LARGE SCALE GENOMIC DNA]</scope>
    <source>
        <strain evidence="3 5">NCTC8684</strain>
    </source>
</reference>
<dbReference type="PROSITE" id="PS51819">
    <property type="entry name" value="VOC"/>
    <property type="match status" value="1"/>
</dbReference>
<keyword evidence="4" id="KW-1185">Reference proteome</keyword>
<accession>A0A1R0MYJ6</accession>
<comment type="caution">
    <text evidence="2">The sequence shown here is derived from an EMBL/GenBank/DDBJ whole genome shotgun (WGS) entry which is preliminary data.</text>
</comment>
<accession>A0A202BDB2</accession>
<gene>
    <name evidence="2" type="ORF">CBW21_05395</name>
    <name evidence="3" type="ORF">NCTC8684_00551</name>
</gene>
<dbReference type="EMBL" id="UIGR01000001">
    <property type="protein sequence ID" value="SUX31505.1"/>
    <property type="molecule type" value="Genomic_DNA"/>
</dbReference>
<organism evidence="2 4">
    <name type="scientific">Chromobacterium violaceum</name>
    <dbReference type="NCBI Taxonomy" id="536"/>
    <lineage>
        <taxon>Bacteria</taxon>
        <taxon>Pseudomonadati</taxon>
        <taxon>Pseudomonadota</taxon>
        <taxon>Betaproteobacteria</taxon>
        <taxon>Neisseriales</taxon>
        <taxon>Chromobacteriaceae</taxon>
        <taxon>Chromobacterium</taxon>
    </lineage>
</organism>
<reference evidence="2 4" key="1">
    <citation type="submission" date="2017-05" db="EMBL/GenBank/DDBJ databases">
        <title>Chromobacterium violaceum GHPS1 isolated from Hydrocarbon polluted soil in French Guiana display an awesome secondary metabolite arsenal and a battery of drug and heavy-metal-resistance and detoxification of xenobiotics proteins.</title>
        <authorList>
            <person name="Belbahri L."/>
        </authorList>
    </citation>
    <scope>NUCLEOTIDE SEQUENCE [LARGE SCALE GENOMIC DNA]</scope>
    <source>
        <strain evidence="2 4">GHPS1</strain>
    </source>
</reference>
<protein>
    <submittedName>
        <fullName evidence="3">Glyoxalase-like domain</fullName>
    </submittedName>
</protein>
<feature type="domain" description="VOC" evidence="1">
    <location>
        <begin position="6"/>
        <end position="130"/>
    </location>
</feature>
<dbReference type="Pfam" id="PF00903">
    <property type="entry name" value="Glyoxalase"/>
    <property type="match status" value="1"/>
</dbReference>
<dbReference type="InterPro" id="IPR029068">
    <property type="entry name" value="Glyas_Bleomycin-R_OHBP_Dase"/>
</dbReference>
<dbReference type="AlphaFoldDB" id="A0A1R0MYJ6"/>
<evidence type="ECO:0000313" key="3">
    <source>
        <dbReference type="EMBL" id="SUX31505.1"/>
    </source>
</evidence>
<evidence type="ECO:0000313" key="2">
    <source>
        <dbReference type="EMBL" id="OVE49331.1"/>
    </source>
</evidence>
<evidence type="ECO:0000313" key="5">
    <source>
        <dbReference type="Proteomes" id="UP000254029"/>
    </source>
</evidence>
<dbReference type="SUPFAM" id="SSF54593">
    <property type="entry name" value="Glyoxalase/Bleomycin resistance protein/Dihydroxybiphenyl dioxygenase"/>
    <property type="match status" value="1"/>
</dbReference>
<dbReference type="InterPro" id="IPR037523">
    <property type="entry name" value="VOC_core"/>
</dbReference>
<dbReference type="RefSeq" id="WP_011134873.1">
    <property type="nucleotide sequence ID" value="NZ_CP024028.1"/>
</dbReference>
<evidence type="ECO:0000313" key="4">
    <source>
        <dbReference type="Proteomes" id="UP000196342"/>
    </source>
</evidence>
<name>A0A1R0MYJ6_CHRVL</name>
<dbReference type="GeneID" id="66366997"/>
<dbReference type="InterPro" id="IPR004360">
    <property type="entry name" value="Glyas_Fos-R_dOase_dom"/>
</dbReference>
<dbReference type="Gene3D" id="3.30.720.120">
    <property type="match status" value="1"/>
</dbReference>
<dbReference type="PANTHER" id="PTHR34109">
    <property type="entry name" value="BNAUNNG04460D PROTEIN-RELATED"/>
    <property type="match status" value="1"/>
</dbReference>
<proteinExistence type="predicted"/>
<dbReference type="Gene3D" id="3.30.720.110">
    <property type="match status" value="1"/>
</dbReference>
<dbReference type="Proteomes" id="UP000254029">
    <property type="component" value="Unassembled WGS sequence"/>
</dbReference>